<dbReference type="Proteomes" id="UP000628775">
    <property type="component" value="Unassembled WGS sequence"/>
</dbReference>
<dbReference type="EMBL" id="BMIR01000004">
    <property type="protein sequence ID" value="GGE35498.1"/>
    <property type="molecule type" value="Genomic_DNA"/>
</dbReference>
<keyword evidence="2" id="KW-1185">Reference proteome</keyword>
<comment type="caution">
    <text evidence="1">The sequence shown here is derived from an EMBL/GenBank/DDBJ whole genome shotgun (WGS) entry which is preliminary data.</text>
</comment>
<gene>
    <name evidence="1" type="ORF">GCM10011391_12770</name>
</gene>
<sequence length="42" mass="4298">MIELKSGSLFDGSGLFPLAASPYGSPPTCASEVEKAPISITK</sequence>
<reference evidence="1" key="1">
    <citation type="journal article" date="2014" name="Int. J. Syst. Evol. Microbiol.">
        <title>Complete genome sequence of Corynebacterium casei LMG S-19264T (=DSM 44701T), isolated from a smear-ripened cheese.</title>
        <authorList>
            <consortium name="US DOE Joint Genome Institute (JGI-PGF)"/>
            <person name="Walter F."/>
            <person name="Albersmeier A."/>
            <person name="Kalinowski J."/>
            <person name="Ruckert C."/>
        </authorList>
    </citation>
    <scope>NUCLEOTIDE SEQUENCE</scope>
    <source>
        <strain evidence="1">CGMCC 1.15371</strain>
    </source>
</reference>
<evidence type="ECO:0000313" key="2">
    <source>
        <dbReference type="Proteomes" id="UP000628775"/>
    </source>
</evidence>
<dbReference type="AlphaFoldDB" id="A0A8J2VL60"/>
<evidence type="ECO:0000313" key="1">
    <source>
        <dbReference type="EMBL" id="GGE35498.1"/>
    </source>
</evidence>
<organism evidence="1 2">
    <name type="scientific">Pullulanibacillus camelliae</name>
    <dbReference type="NCBI Taxonomy" id="1707096"/>
    <lineage>
        <taxon>Bacteria</taxon>
        <taxon>Bacillati</taxon>
        <taxon>Bacillota</taxon>
        <taxon>Bacilli</taxon>
        <taxon>Bacillales</taxon>
        <taxon>Sporolactobacillaceae</taxon>
        <taxon>Pullulanibacillus</taxon>
    </lineage>
</organism>
<proteinExistence type="predicted"/>
<dbReference type="RefSeq" id="WP_268237338.1">
    <property type="nucleotide sequence ID" value="NZ_BMIR01000004.1"/>
</dbReference>
<reference evidence="1" key="2">
    <citation type="submission" date="2020-09" db="EMBL/GenBank/DDBJ databases">
        <authorList>
            <person name="Sun Q."/>
            <person name="Zhou Y."/>
        </authorList>
    </citation>
    <scope>NUCLEOTIDE SEQUENCE</scope>
    <source>
        <strain evidence="1">CGMCC 1.15371</strain>
    </source>
</reference>
<accession>A0A8J2VL60</accession>
<name>A0A8J2VL60_9BACL</name>
<protein>
    <submittedName>
        <fullName evidence="1">Uncharacterized protein</fullName>
    </submittedName>
</protein>